<organism evidence="2 3">
    <name type="scientific">Vagococcus fluvialis</name>
    <dbReference type="NCBI Taxonomy" id="2738"/>
    <lineage>
        <taxon>Bacteria</taxon>
        <taxon>Bacillati</taxon>
        <taxon>Bacillota</taxon>
        <taxon>Bacilli</taxon>
        <taxon>Lactobacillales</taxon>
        <taxon>Enterococcaceae</taxon>
        <taxon>Vagococcus</taxon>
    </lineage>
</organism>
<keyword evidence="1" id="KW-0812">Transmembrane</keyword>
<dbReference type="Pfam" id="PF03729">
    <property type="entry name" value="DUF308"/>
    <property type="match status" value="1"/>
</dbReference>
<gene>
    <name evidence="2" type="ORF">CBF32_08795</name>
</gene>
<evidence type="ECO:0000313" key="2">
    <source>
        <dbReference type="EMBL" id="RSU01232.1"/>
    </source>
</evidence>
<name>A0A430A3M5_9ENTE</name>
<evidence type="ECO:0008006" key="4">
    <source>
        <dbReference type="Google" id="ProtNLM"/>
    </source>
</evidence>
<dbReference type="PANTHER" id="PTHR34989:SF1">
    <property type="entry name" value="PROTEIN HDED"/>
    <property type="match status" value="1"/>
</dbReference>
<comment type="caution">
    <text evidence="2">The sequence shown here is derived from an EMBL/GenBank/DDBJ whole genome shotgun (WGS) entry which is preliminary data.</text>
</comment>
<keyword evidence="1" id="KW-0472">Membrane</keyword>
<protein>
    <recommendedName>
        <fullName evidence="4">Acid-resistance membrane protein</fullName>
    </recommendedName>
</protein>
<dbReference type="Proteomes" id="UP000288197">
    <property type="component" value="Unassembled WGS sequence"/>
</dbReference>
<feature type="transmembrane region" description="Helical" evidence="1">
    <location>
        <begin position="165"/>
        <end position="186"/>
    </location>
</feature>
<feature type="transmembrane region" description="Helical" evidence="1">
    <location>
        <begin position="86"/>
        <end position="104"/>
    </location>
</feature>
<evidence type="ECO:0000256" key="1">
    <source>
        <dbReference type="SAM" id="Phobius"/>
    </source>
</evidence>
<dbReference type="InterPro" id="IPR052712">
    <property type="entry name" value="Acid_resist_chaperone_HdeD"/>
</dbReference>
<keyword evidence="3" id="KW-1185">Reference proteome</keyword>
<feature type="transmembrane region" description="Helical" evidence="1">
    <location>
        <begin position="140"/>
        <end position="159"/>
    </location>
</feature>
<feature type="transmembrane region" description="Helical" evidence="1">
    <location>
        <begin position="47"/>
        <end position="66"/>
    </location>
</feature>
<accession>A0A430A3M5</accession>
<keyword evidence="1" id="KW-1133">Transmembrane helix</keyword>
<proteinExistence type="predicted"/>
<dbReference type="InterPro" id="IPR005325">
    <property type="entry name" value="DUF308_memb"/>
</dbReference>
<feature type="transmembrane region" description="Helical" evidence="1">
    <location>
        <begin position="110"/>
        <end position="133"/>
    </location>
</feature>
<dbReference type="PANTHER" id="PTHR34989">
    <property type="entry name" value="PROTEIN HDED"/>
    <property type="match status" value="1"/>
</dbReference>
<dbReference type="EMBL" id="NGJX01000008">
    <property type="protein sequence ID" value="RSU01232.1"/>
    <property type="molecule type" value="Genomic_DNA"/>
</dbReference>
<evidence type="ECO:0000313" key="3">
    <source>
        <dbReference type="Proteomes" id="UP000288197"/>
    </source>
</evidence>
<dbReference type="GO" id="GO:0005886">
    <property type="term" value="C:plasma membrane"/>
    <property type="evidence" value="ECO:0007669"/>
    <property type="project" value="TreeGrafter"/>
</dbReference>
<reference evidence="2 3" key="1">
    <citation type="submission" date="2017-05" db="EMBL/GenBank/DDBJ databases">
        <title>Vagococcus spp. assemblies.</title>
        <authorList>
            <person name="Gulvik C.A."/>
        </authorList>
    </citation>
    <scope>NUCLEOTIDE SEQUENCE [LARGE SCALE GENOMIC DNA]</scope>
    <source>
        <strain evidence="2 3">NCFB 2497</strain>
    </source>
</reference>
<sequence>MSVKIKIRNKKGMKDMSAYHEKKFDWSSFIIGILMTGVALFSFRTPITNLAAIVIVFAFSAIVKGIIQLIGHSQLKHFTYYQSKRLVFLGVINIIIGIFLLFNMTSSIVALPFVFSIWFIIESVGELLLASIYRDISKSYFWLMIISSALSIILGFILLSEPLIAALSISWLVGTYFLIAGILYIVRSF</sequence>
<feature type="transmembrane region" description="Helical" evidence="1">
    <location>
        <begin position="24"/>
        <end position="41"/>
    </location>
</feature>
<dbReference type="AlphaFoldDB" id="A0A430A3M5"/>